<dbReference type="AlphaFoldDB" id="A0A3R7M0A5"/>
<dbReference type="EMBL" id="MKKU01000105">
    <property type="protein sequence ID" value="RNF24108.1"/>
    <property type="molecule type" value="Genomic_DNA"/>
</dbReference>
<gene>
    <name evidence="2" type="ORF">Tco025E_02608</name>
</gene>
<feature type="region of interest" description="Disordered" evidence="1">
    <location>
        <begin position="34"/>
        <end position="56"/>
    </location>
</feature>
<dbReference type="Proteomes" id="UP000284403">
    <property type="component" value="Unassembled WGS sequence"/>
</dbReference>
<reference evidence="2 3" key="1">
    <citation type="journal article" date="2018" name="BMC Genomics">
        <title>Genomic comparison of Trypanosoma conorhini and Trypanosoma rangeli to Trypanosoma cruzi strains of high and low virulence.</title>
        <authorList>
            <person name="Bradwell K.R."/>
            <person name="Koparde V.N."/>
            <person name="Matveyev A.V."/>
            <person name="Serrano M.G."/>
            <person name="Alves J.M."/>
            <person name="Parikh H."/>
            <person name="Huang B."/>
            <person name="Lee V."/>
            <person name="Espinosa-Alvarez O."/>
            <person name="Ortiz P.A."/>
            <person name="Costa-Martins A.G."/>
            <person name="Teixeira M.M."/>
            <person name="Buck G.A."/>
        </authorList>
    </citation>
    <scope>NUCLEOTIDE SEQUENCE [LARGE SCALE GENOMIC DNA]</scope>
    <source>
        <strain evidence="2 3">025E</strain>
    </source>
</reference>
<evidence type="ECO:0000256" key="1">
    <source>
        <dbReference type="SAM" id="MobiDB-lite"/>
    </source>
</evidence>
<name>A0A3R7M0A5_9TRYP</name>
<feature type="compositionally biased region" description="Polar residues" evidence="1">
    <location>
        <begin position="41"/>
        <end position="51"/>
    </location>
</feature>
<protein>
    <submittedName>
        <fullName evidence="2">Uncharacterized protein</fullName>
    </submittedName>
</protein>
<organism evidence="2 3">
    <name type="scientific">Trypanosoma conorhini</name>
    <dbReference type="NCBI Taxonomy" id="83891"/>
    <lineage>
        <taxon>Eukaryota</taxon>
        <taxon>Discoba</taxon>
        <taxon>Euglenozoa</taxon>
        <taxon>Kinetoplastea</taxon>
        <taxon>Metakinetoplastina</taxon>
        <taxon>Trypanosomatida</taxon>
        <taxon>Trypanosomatidae</taxon>
        <taxon>Trypanosoma</taxon>
    </lineage>
</organism>
<feature type="region of interest" description="Disordered" evidence="1">
    <location>
        <begin position="73"/>
        <end position="105"/>
    </location>
</feature>
<evidence type="ECO:0000313" key="2">
    <source>
        <dbReference type="EMBL" id="RNF24108.1"/>
    </source>
</evidence>
<keyword evidence="3" id="KW-1185">Reference proteome</keyword>
<dbReference type="GeneID" id="40316219"/>
<dbReference type="RefSeq" id="XP_029230361.1">
    <property type="nucleotide sequence ID" value="XM_029369533.1"/>
</dbReference>
<evidence type="ECO:0000313" key="3">
    <source>
        <dbReference type="Proteomes" id="UP000284403"/>
    </source>
</evidence>
<feature type="compositionally biased region" description="Basic and acidic residues" evidence="1">
    <location>
        <begin position="75"/>
        <end position="105"/>
    </location>
</feature>
<proteinExistence type="predicted"/>
<accession>A0A3R7M0A5</accession>
<sequence length="192" mass="21506">MMTPQVTGGNCEEELRAAILRVRLLLALHGRANTDGHAEQESTVPAGSTAPSPLRESTACFYSNSLRTVDLEDGSSEKVELDGHKMQEDTRHTHSEAVDRDEREKSAVAQALPLPRLRWQFPTLQQRLDAVEKDRERRQKRADRAPKRGWFRSNPVAAAAVVVCGDIDDANEDIKKKRVVIMHERAVPQPLP</sequence>
<comment type="caution">
    <text evidence="2">The sequence shown here is derived from an EMBL/GenBank/DDBJ whole genome shotgun (WGS) entry which is preliminary data.</text>
</comment>